<protein>
    <recommendedName>
        <fullName evidence="3">Lipoprotein</fullName>
    </recommendedName>
</protein>
<organism evidence="1 2">
    <name type="scientific">Erysipelothrix inopinata</name>
    <dbReference type="NCBI Taxonomy" id="225084"/>
    <lineage>
        <taxon>Bacteria</taxon>
        <taxon>Bacillati</taxon>
        <taxon>Bacillota</taxon>
        <taxon>Erysipelotrichia</taxon>
        <taxon>Erysipelotrichales</taxon>
        <taxon>Erysipelotrichaceae</taxon>
        <taxon>Erysipelothrix</taxon>
    </lineage>
</organism>
<dbReference type="Proteomes" id="UP000515928">
    <property type="component" value="Chromosome"/>
</dbReference>
<dbReference type="RefSeq" id="WP_187533878.1">
    <property type="nucleotide sequence ID" value="NZ_CBCSHU010000021.1"/>
</dbReference>
<dbReference type="EMBL" id="CP060715">
    <property type="protein sequence ID" value="QNN60756.1"/>
    <property type="molecule type" value="Genomic_DNA"/>
</dbReference>
<dbReference type="AlphaFoldDB" id="A0A7G9RYT1"/>
<name>A0A7G9RYT1_9FIRM</name>
<sequence>MKKEKRKFLILVILMLVLTSCTSENKRKEEIYQKNITNSLSEISKSLDIPTNIQKLGNILIFSEKSYDDNIPTILSWFRTEKNKEVNPILVVVENSKEKRIIKVIVVGSAGKYCILKTDELESYPESCDTYEDYKVLYKEDGEIGIYLSRLMQDKLIFTQVNPNR</sequence>
<accession>A0A7G9RYT1</accession>
<gene>
    <name evidence="1" type="ORF">H9L01_10400</name>
</gene>
<dbReference type="KEGG" id="eio:H9L01_10400"/>
<evidence type="ECO:0000313" key="1">
    <source>
        <dbReference type="EMBL" id="QNN60756.1"/>
    </source>
</evidence>
<dbReference type="PROSITE" id="PS51257">
    <property type="entry name" value="PROKAR_LIPOPROTEIN"/>
    <property type="match status" value="1"/>
</dbReference>
<evidence type="ECO:0008006" key="3">
    <source>
        <dbReference type="Google" id="ProtNLM"/>
    </source>
</evidence>
<keyword evidence="2" id="KW-1185">Reference proteome</keyword>
<reference evidence="1 2" key="1">
    <citation type="submission" date="2020-08" db="EMBL/GenBank/DDBJ databases">
        <title>Genome sequence of Erysipelothrix inopinata DSM 15511T.</title>
        <authorList>
            <person name="Hyun D.-W."/>
            <person name="Bae J.-W."/>
        </authorList>
    </citation>
    <scope>NUCLEOTIDE SEQUENCE [LARGE SCALE GENOMIC DNA]</scope>
    <source>
        <strain evidence="1 2">DSM 15511</strain>
    </source>
</reference>
<proteinExistence type="predicted"/>
<evidence type="ECO:0000313" key="2">
    <source>
        <dbReference type="Proteomes" id="UP000515928"/>
    </source>
</evidence>